<evidence type="ECO:0000313" key="2">
    <source>
        <dbReference type="Proteomes" id="UP000287394"/>
    </source>
</evidence>
<gene>
    <name evidence="1" type="ORF">CCAX7_26000</name>
</gene>
<reference evidence="1 2" key="1">
    <citation type="journal article" date="2019" name="Int. J. Syst. Evol. Microbiol.">
        <title>Capsulimonas corticalis gen. nov., sp. nov., an aerobic capsulated bacterium, of a novel bacterial order, Capsulimonadales ord. nov., of the class Armatimonadia of the phylum Armatimonadetes.</title>
        <authorList>
            <person name="Li J."/>
            <person name="Kudo C."/>
            <person name="Tonouchi A."/>
        </authorList>
    </citation>
    <scope>NUCLEOTIDE SEQUENCE [LARGE SCALE GENOMIC DNA]</scope>
    <source>
        <strain evidence="1 2">AX-7</strain>
    </source>
</reference>
<proteinExistence type="predicted"/>
<keyword evidence="2" id="KW-1185">Reference proteome</keyword>
<dbReference type="KEGG" id="ccot:CCAX7_26000"/>
<dbReference type="Proteomes" id="UP000287394">
    <property type="component" value="Chromosome"/>
</dbReference>
<sequence length="133" mass="14791">MSQTYNLFFFGYHIVISLVAAFVSLKSGAFTKVSVTIDGVPFTLSHSTDTSEHLRLAKALIQKRYPGIAYQGHKHAGHTIGIYFPMQPFGYPTQAKSDHYSIDGVHYDLTRGAVPLPECLERAKAKVREIYGV</sequence>
<protein>
    <submittedName>
        <fullName evidence="1">Uncharacterized protein</fullName>
    </submittedName>
</protein>
<dbReference type="RefSeq" id="WP_119321491.1">
    <property type="nucleotide sequence ID" value="NZ_AP025739.1"/>
</dbReference>
<name>A0A402CVX0_9BACT</name>
<accession>A0A402CVX0</accession>
<dbReference type="AlphaFoldDB" id="A0A402CVX0"/>
<dbReference type="EMBL" id="AP025739">
    <property type="protein sequence ID" value="BDI30549.1"/>
    <property type="molecule type" value="Genomic_DNA"/>
</dbReference>
<evidence type="ECO:0000313" key="1">
    <source>
        <dbReference type="EMBL" id="BDI30549.1"/>
    </source>
</evidence>
<organism evidence="1 2">
    <name type="scientific">Capsulimonas corticalis</name>
    <dbReference type="NCBI Taxonomy" id="2219043"/>
    <lineage>
        <taxon>Bacteria</taxon>
        <taxon>Bacillati</taxon>
        <taxon>Armatimonadota</taxon>
        <taxon>Armatimonadia</taxon>
        <taxon>Capsulimonadales</taxon>
        <taxon>Capsulimonadaceae</taxon>
        <taxon>Capsulimonas</taxon>
    </lineage>
</organism>